<sequence length="138" mass="14942">MATLAPNPVMEPGPAALHAANHDESPAVPDEEREVPAELAAAQTTADEDDQHGSHEDKPSGKKLSQRQRLSEACTEALSTMHDAKPDAAGFYKDEIIAAVKARHGYTDKPEIYQIVLGDNKVFSREVGTRKQGVKQGR</sequence>
<proteinExistence type="predicted"/>
<accession>A0A7S0KT95</accession>
<feature type="region of interest" description="Disordered" evidence="1">
    <location>
        <begin position="1"/>
        <end position="73"/>
    </location>
</feature>
<evidence type="ECO:0000313" key="2">
    <source>
        <dbReference type="EMBL" id="CAD8591860.1"/>
    </source>
</evidence>
<reference evidence="2" key="1">
    <citation type="submission" date="2021-01" db="EMBL/GenBank/DDBJ databases">
        <authorList>
            <person name="Corre E."/>
            <person name="Pelletier E."/>
            <person name="Niang G."/>
            <person name="Scheremetjew M."/>
            <person name="Finn R."/>
            <person name="Kale V."/>
            <person name="Holt S."/>
            <person name="Cochrane G."/>
            <person name="Meng A."/>
            <person name="Brown T."/>
            <person name="Cohen L."/>
        </authorList>
    </citation>
    <scope>NUCLEOTIDE SEQUENCE</scope>
    <source>
        <strain evidence="2">CCMP494</strain>
    </source>
</reference>
<name>A0A7S0KT95_MICPS</name>
<dbReference type="AlphaFoldDB" id="A0A7S0KT95"/>
<organism evidence="2">
    <name type="scientific">Micromonas pusilla</name>
    <name type="common">Picoplanktonic green alga</name>
    <name type="synonym">Chromulina pusilla</name>
    <dbReference type="NCBI Taxonomy" id="38833"/>
    <lineage>
        <taxon>Eukaryota</taxon>
        <taxon>Viridiplantae</taxon>
        <taxon>Chlorophyta</taxon>
        <taxon>Mamiellophyceae</taxon>
        <taxon>Mamiellales</taxon>
        <taxon>Mamiellaceae</taxon>
        <taxon>Micromonas</taxon>
    </lineage>
</organism>
<feature type="compositionally biased region" description="Basic and acidic residues" evidence="1">
    <location>
        <begin position="51"/>
        <end position="60"/>
    </location>
</feature>
<dbReference type="EMBL" id="HBEV01011917">
    <property type="protein sequence ID" value="CAD8591860.1"/>
    <property type="molecule type" value="Transcribed_RNA"/>
</dbReference>
<evidence type="ECO:0000256" key="1">
    <source>
        <dbReference type="SAM" id="MobiDB-lite"/>
    </source>
</evidence>
<protein>
    <submittedName>
        <fullName evidence="2">Uncharacterized protein</fullName>
    </submittedName>
</protein>
<gene>
    <name evidence="2" type="ORF">MSP1404_LOCUS9264</name>
</gene>